<dbReference type="Pfam" id="PF03551">
    <property type="entry name" value="PadR"/>
    <property type="match status" value="1"/>
</dbReference>
<dbReference type="Proteomes" id="UP000430692">
    <property type="component" value="Unassembled WGS sequence"/>
</dbReference>
<dbReference type="InterPro" id="IPR005149">
    <property type="entry name" value="Tscrpt_reg_PadR_N"/>
</dbReference>
<dbReference type="EMBL" id="WUUL01000012">
    <property type="protein sequence ID" value="MXQ55191.1"/>
    <property type="molecule type" value="Genomic_DNA"/>
</dbReference>
<protein>
    <submittedName>
        <fullName evidence="2">PadR family transcriptional regulator</fullName>
    </submittedName>
</protein>
<evidence type="ECO:0000259" key="1">
    <source>
        <dbReference type="Pfam" id="PF03551"/>
    </source>
</evidence>
<feature type="domain" description="Transcription regulator PadR N-terminal" evidence="1">
    <location>
        <begin position="20"/>
        <end position="81"/>
    </location>
</feature>
<dbReference type="InterPro" id="IPR036388">
    <property type="entry name" value="WH-like_DNA-bd_sf"/>
</dbReference>
<dbReference type="RefSeq" id="WP_160802542.1">
    <property type="nucleotide sequence ID" value="NZ_WUUL01000012.1"/>
</dbReference>
<reference evidence="2 3" key="1">
    <citation type="submission" date="2019-12" db="EMBL/GenBank/DDBJ databases">
        <title>Whole-genome analyses of novel actinobacteria.</title>
        <authorList>
            <person name="Sahin N."/>
            <person name="Saygin H."/>
        </authorList>
    </citation>
    <scope>NUCLEOTIDE SEQUENCE [LARGE SCALE GENOMIC DNA]</scope>
    <source>
        <strain evidence="2 3">KC615</strain>
    </source>
</reference>
<sequence length="87" mass="10003">MTAPTKMVLRELLSAHQENHKLYGLEICDLTGLGHGTVYPILDRLAEEGFAQNQKEDKKDRVGQGRPLRIYYWLTEKGVKKANSIRY</sequence>
<dbReference type="InterPro" id="IPR036390">
    <property type="entry name" value="WH_DNA-bd_sf"/>
</dbReference>
<proteinExistence type="predicted"/>
<evidence type="ECO:0000313" key="3">
    <source>
        <dbReference type="Proteomes" id="UP000430692"/>
    </source>
</evidence>
<dbReference type="Gene3D" id="1.10.10.10">
    <property type="entry name" value="Winged helix-like DNA-binding domain superfamily/Winged helix DNA-binding domain"/>
    <property type="match status" value="1"/>
</dbReference>
<accession>A0A6I4VX23</accession>
<organism evidence="2 3">
    <name type="scientific">Shimazuella alba</name>
    <dbReference type="NCBI Taxonomy" id="2690964"/>
    <lineage>
        <taxon>Bacteria</taxon>
        <taxon>Bacillati</taxon>
        <taxon>Bacillota</taxon>
        <taxon>Bacilli</taxon>
        <taxon>Bacillales</taxon>
        <taxon>Thermoactinomycetaceae</taxon>
        <taxon>Shimazuella</taxon>
    </lineage>
</organism>
<dbReference type="SUPFAM" id="SSF46785">
    <property type="entry name" value="Winged helix' DNA-binding domain"/>
    <property type="match status" value="1"/>
</dbReference>
<dbReference type="AlphaFoldDB" id="A0A6I4VX23"/>
<name>A0A6I4VX23_9BACL</name>
<comment type="caution">
    <text evidence="2">The sequence shown here is derived from an EMBL/GenBank/DDBJ whole genome shotgun (WGS) entry which is preliminary data.</text>
</comment>
<evidence type="ECO:0000313" key="2">
    <source>
        <dbReference type="EMBL" id="MXQ55191.1"/>
    </source>
</evidence>
<keyword evidence="3" id="KW-1185">Reference proteome</keyword>
<gene>
    <name evidence="2" type="ORF">GSM42_16000</name>
</gene>